<reference evidence="1" key="1">
    <citation type="submission" date="2021-01" db="UniProtKB">
        <authorList>
            <consortium name="EnsemblMetazoa"/>
        </authorList>
    </citation>
    <scope>IDENTIFICATION</scope>
</reference>
<evidence type="ECO:0000313" key="1">
    <source>
        <dbReference type="EnsemblMetazoa" id="CLYHEMP013944.1"/>
    </source>
</evidence>
<dbReference type="OrthoDB" id="8838209at2759"/>
<dbReference type="EnsemblMetazoa" id="CLYHEMT013944.1">
    <property type="protein sequence ID" value="CLYHEMP013944.1"/>
    <property type="gene ID" value="CLYHEMG013944"/>
</dbReference>
<dbReference type="Proteomes" id="UP000594262">
    <property type="component" value="Unplaced"/>
</dbReference>
<protein>
    <submittedName>
        <fullName evidence="1">Uncharacterized protein</fullName>
    </submittedName>
</protein>
<proteinExistence type="predicted"/>
<dbReference type="AlphaFoldDB" id="A0A7M5WVU7"/>
<sequence length="142" mass="16104">MPDYARAIIHFSKSDMAVAISNASTKKEKDYRYAVVGVMTLPALFREDPKHYYGIDNTLTPRISHANPDIFDEQEFFIHLDGITIGKSRDPLTALTLMYSCYYVFNLVYPKELQSSLEFIQRFLVKIGDGSKPSGKLITAIT</sequence>
<keyword evidence="2" id="KW-1185">Reference proteome</keyword>
<evidence type="ECO:0000313" key="2">
    <source>
        <dbReference type="Proteomes" id="UP000594262"/>
    </source>
</evidence>
<accession>A0A7M5WVU7</accession>
<organism evidence="1 2">
    <name type="scientific">Clytia hemisphaerica</name>
    <dbReference type="NCBI Taxonomy" id="252671"/>
    <lineage>
        <taxon>Eukaryota</taxon>
        <taxon>Metazoa</taxon>
        <taxon>Cnidaria</taxon>
        <taxon>Hydrozoa</taxon>
        <taxon>Hydroidolina</taxon>
        <taxon>Leptothecata</taxon>
        <taxon>Obeliida</taxon>
        <taxon>Clytiidae</taxon>
        <taxon>Clytia</taxon>
    </lineage>
</organism>
<name>A0A7M5WVU7_9CNID</name>